<dbReference type="SUPFAM" id="SSF82114">
    <property type="entry name" value="Riboflavin kinase-like"/>
    <property type="match status" value="1"/>
</dbReference>
<dbReference type="UniPathway" id="UPA00277">
    <property type="reaction ID" value="UER00407"/>
</dbReference>
<dbReference type="FunFam" id="3.40.50.620:FF:000021">
    <property type="entry name" value="Riboflavin biosynthesis protein"/>
    <property type="match status" value="1"/>
</dbReference>
<dbReference type="InterPro" id="IPR014729">
    <property type="entry name" value="Rossmann-like_a/b/a_fold"/>
</dbReference>
<dbReference type="Pfam" id="PF06574">
    <property type="entry name" value="FAD_syn"/>
    <property type="match status" value="1"/>
</dbReference>
<dbReference type="AlphaFoldDB" id="A0A0H3AAS9"/>
<evidence type="ECO:0000256" key="5">
    <source>
        <dbReference type="ARBA" id="ARBA00022643"/>
    </source>
</evidence>
<evidence type="ECO:0000256" key="11">
    <source>
        <dbReference type="ARBA" id="ARBA00022840"/>
    </source>
</evidence>
<dbReference type="HOGENOM" id="CLU_048437_0_0_7"/>
<sequence length="314" mass="35056">MEIARELQEITLDLSRGTCVTIGNFDGVHQGHRKLIGRTRQKAALRGMPSVVVTFCPHPLRVLVGPHTPPLITDYDKKLDLLEGLGVDLALMLRFTRELAALEPEDFVRTVLVEGLNVRELVVGYDFSLGKGRKGNAEVLAQLGARYGFEVEQLDPVIVNDAVVSSTRIRDLIRAGEVWEVRPLLDRFYVVRGKVVHGMGRGGRLLGFPTANIEPRDELLPMPGVYATWVNVDGALHRGVTSIGHNPTFGDERLSVETHILDFDRDIYGWDISVAFVQRLREPKRFSGPEELVAHIRHDVSLARQILDAPEARL</sequence>
<dbReference type="Proteomes" id="UP000009173">
    <property type="component" value="Chromosome"/>
</dbReference>
<dbReference type="UniPathway" id="UPA00276">
    <property type="reaction ID" value="UER00406"/>
</dbReference>
<dbReference type="PANTHER" id="PTHR22749">
    <property type="entry name" value="RIBOFLAVIN KINASE/FMN ADENYLYLTRANSFERASE"/>
    <property type="match status" value="1"/>
</dbReference>
<comment type="pathway">
    <text evidence="2 15">Cofactor biosynthesis; FAD biosynthesis; FAD from FMN: step 1/1.</text>
</comment>
<dbReference type="GO" id="GO:0008531">
    <property type="term" value="F:riboflavin kinase activity"/>
    <property type="evidence" value="ECO:0007669"/>
    <property type="project" value="UniProtKB-UniRule"/>
</dbReference>
<evidence type="ECO:0000313" key="18">
    <source>
        <dbReference type="Proteomes" id="UP000009173"/>
    </source>
</evidence>
<dbReference type="InterPro" id="IPR023465">
    <property type="entry name" value="Riboflavin_kinase_dom_sf"/>
</dbReference>
<evidence type="ECO:0000256" key="12">
    <source>
        <dbReference type="ARBA" id="ARBA00023268"/>
    </source>
</evidence>
<accession>A0A0H3AAS9</accession>
<dbReference type="SUPFAM" id="SSF52374">
    <property type="entry name" value="Nucleotidylyl transferase"/>
    <property type="match status" value="1"/>
</dbReference>
<dbReference type="InterPro" id="IPR015865">
    <property type="entry name" value="Riboflavin_kinase_bac/euk"/>
</dbReference>
<dbReference type="FunFam" id="2.40.30.30:FF:000003">
    <property type="entry name" value="Riboflavin biosynthesis protein"/>
    <property type="match status" value="1"/>
</dbReference>
<dbReference type="InterPro" id="IPR002606">
    <property type="entry name" value="Riboflavin_kinase_bac"/>
</dbReference>
<dbReference type="RefSeq" id="WP_010937757.1">
    <property type="nucleotide sequence ID" value="NC_008751.1"/>
</dbReference>
<dbReference type="InterPro" id="IPR023468">
    <property type="entry name" value="Riboflavin_kinase"/>
</dbReference>
<dbReference type="EMBL" id="CP000527">
    <property type="protein sequence ID" value="ABM29502.1"/>
    <property type="molecule type" value="Genomic_DNA"/>
</dbReference>
<keyword evidence="12" id="KW-0511">Multifunctional enzyme</keyword>
<evidence type="ECO:0000256" key="6">
    <source>
        <dbReference type="ARBA" id="ARBA00022679"/>
    </source>
</evidence>
<keyword evidence="4 15" id="KW-0285">Flavoprotein</keyword>
<evidence type="ECO:0000256" key="2">
    <source>
        <dbReference type="ARBA" id="ARBA00004726"/>
    </source>
</evidence>
<feature type="domain" description="Riboflavin kinase" evidence="16">
    <location>
        <begin position="184"/>
        <end position="308"/>
    </location>
</feature>
<evidence type="ECO:0000256" key="1">
    <source>
        <dbReference type="ARBA" id="ARBA00002121"/>
    </source>
</evidence>
<dbReference type="KEGG" id="dvl:Dvul_2486"/>
<dbReference type="NCBIfam" id="NF004160">
    <property type="entry name" value="PRK05627.1-3"/>
    <property type="match status" value="1"/>
</dbReference>
<dbReference type="SMR" id="A0A0H3AAS9"/>
<dbReference type="GO" id="GO:0009231">
    <property type="term" value="P:riboflavin biosynthetic process"/>
    <property type="evidence" value="ECO:0007669"/>
    <property type="project" value="InterPro"/>
</dbReference>
<keyword evidence="5 15" id="KW-0288">FMN</keyword>
<evidence type="ECO:0000256" key="3">
    <source>
        <dbReference type="ARBA" id="ARBA00005201"/>
    </source>
</evidence>
<evidence type="ECO:0000256" key="14">
    <source>
        <dbReference type="ARBA" id="ARBA00049494"/>
    </source>
</evidence>
<comment type="function">
    <text evidence="1">Catalyzes the phosphorylation of riboflavin to FMN followed by the adenylation of FMN to FAD.</text>
</comment>
<dbReference type="SMART" id="SM00904">
    <property type="entry name" value="Flavokinase"/>
    <property type="match status" value="1"/>
</dbReference>
<evidence type="ECO:0000256" key="10">
    <source>
        <dbReference type="ARBA" id="ARBA00022827"/>
    </source>
</evidence>
<organism evidence="17 18">
    <name type="scientific">Nitratidesulfovibrio vulgaris (strain DP4)</name>
    <name type="common">Desulfovibrio vulgaris</name>
    <dbReference type="NCBI Taxonomy" id="391774"/>
    <lineage>
        <taxon>Bacteria</taxon>
        <taxon>Pseudomonadati</taxon>
        <taxon>Thermodesulfobacteriota</taxon>
        <taxon>Desulfovibrionia</taxon>
        <taxon>Desulfovibrionales</taxon>
        <taxon>Desulfovibrionaceae</taxon>
        <taxon>Nitratidesulfovibrio</taxon>
    </lineage>
</organism>
<dbReference type="PIRSF" id="PIRSF004491">
    <property type="entry name" value="FAD_Synth"/>
    <property type="match status" value="1"/>
</dbReference>
<evidence type="ECO:0000256" key="7">
    <source>
        <dbReference type="ARBA" id="ARBA00022695"/>
    </source>
</evidence>
<dbReference type="Gene3D" id="2.40.30.30">
    <property type="entry name" value="Riboflavin kinase-like"/>
    <property type="match status" value="1"/>
</dbReference>
<keyword evidence="11 15" id="KW-0067">ATP-binding</keyword>
<keyword evidence="8 15" id="KW-0547">Nucleotide-binding</keyword>
<gene>
    <name evidence="17" type="ordered locus">Dvul_2486</name>
</gene>
<comment type="catalytic activity">
    <reaction evidence="13 15">
        <text>riboflavin + ATP = FMN + ADP + H(+)</text>
        <dbReference type="Rhea" id="RHEA:14357"/>
        <dbReference type="ChEBI" id="CHEBI:15378"/>
        <dbReference type="ChEBI" id="CHEBI:30616"/>
        <dbReference type="ChEBI" id="CHEBI:57986"/>
        <dbReference type="ChEBI" id="CHEBI:58210"/>
        <dbReference type="ChEBI" id="CHEBI:456216"/>
        <dbReference type="EC" id="2.7.1.26"/>
    </reaction>
</comment>
<keyword evidence="6 15" id="KW-0808">Transferase</keyword>
<dbReference type="InterPro" id="IPR015864">
    <property type="entry name" value="FAD_synthase"/>
</dbReference>
<keyword evidence="9 15" id="KW-0418">Kinase</keyword>
<evidence type="ECO:0000313" key="17">
    <source>
        <dbReference type="EMBL" id="ABM29502.1"/>
    </source>
</evidence>
<dbReference type="EC" id="2.7.1.26" evidence="15"/>
<keyword evidence="10 15" id="KW-0274">FAD</keyword>
<comment type="catalytic activity">
    <reaction evidence="14 15">
        <text>FMN + ATP + H(+) = FAD + diphosphate</text>
        <dbReference type="Rhea" id="RHEA:17237"/>
        <dbReference type="ChEBI" id="CHEBI:15378"/>
        <dbReference type="ChEBI" id="CHEBI:30616"/>
        <dbReference type="ChEBI" id="CHEBI:33019"/>
        <dbReference type="ChEBI" id="CHEBI:57692"/>
        <dbReference type="ChEBI" id="CHEBI:58210"/>
        <dbReference type="EC" id="2.7.7.2"/>
    </reaction>
</comment>
<dbReference type="Pfam" id="PF01687">
    <property type="entry name" value="Flavokinase"/>
    <property type="match status" value="1"/>
</dbReference>
<dbReference type="GO" id="GO:0003919">
    <property type="term" value="F:FMN adenylyltransferase activity"/>
    <property type="evidence" value="ECO:0007669"/>
    <property type="project" value="UniProtKB-UniRule"/>
</dbReference>
<protein>
    <recommendedName>
        <fullName evidence="15">Riboflavin biosynthesis protein</fullName>
    </recommendedName>
    <domain>
        <recommendedName>
            <fullName evidence="15">Riboflavin kinase</fullName>
            <ecNumber evidence="15">2.7.1.26</ecNumber>
        </recommendedName>
        <alternativeName>
            <fullName evidence="15">Flavokinase</fullName>
        </alternativeName>
    </domain>
    <domain>
        <recommendedName>
            <fullName evidence="15">FMN adenylyltransferase</fullName>
            <ecNumber evidence="15">2.7.7.2</ecNumber>
        </recommendedName>
        <alternativeName>
            <fullName evidence="15">FAD pyrophosphorylase</fullName>
        </alternativeName>
        <alternativeName>
            <fullName evidence="15">FAD synthase</fullName>
        </alternativeName>
    </domain>
</protein>
<dbReference type="NCBIfam" id="TIGR00083">
    <property type="entry name" value="ribF"/>
    <property type="match status" value="1"/>
</dbReference>
<comment type="pathway">
    <text evidence="3 15">Cofactor biosynthesis; FMN biosynthesis; FMN from riboflavin (ATP route): step 1/1.</text>
</comment>
<evidence type="ECO:0000256" key="8">
    <source>
        <dbReference type="ARBA" id="ARBA00022741"/>
    </source>
</evidence>
<dbReference type="Gene3D" id="3.40.50.620">
    <property type="entry name" value="HUPs"/>
    <property type="match status" value="1"/>
</dbReference>
<comment type="similarity">
    <text evidence="15">Belongs to the ribF family.</text>
</comment>
<evidence type="ECO:0000259" key="16">
    <source>
        <dbReference type="SMART" id="SM00904"/>
    </source>
</evidence>
<dbReference type="GO" id="GO:0006747">
    <property type="term" value="P:FAD biosynthetic process"/>
    <property type="evidence" value="ECO:0007669"/>
    <property type="project" value="UniProtKB-UniRule"/>
</dbReference>
<dbReference type="NCBIfam" id="NF004162">
    <property type="entry name" value="PRK05627.1-5"/>
    <property type="match status" value="1"/>
</dbReference>
<dbReference type="EC" id="2.7.7.2" evidence="15"/>
<dbReference type="GO" id="GO:0005524">
    <property type="term" value="F:ATP binding"/>
    <property type="evidence" value="ECO:0007669"/>
    <property type="project" value="UniProtKB-UniRule"/>
</dbReference>
<name>A0A0H3AAS9_NITV4</name>
<evidence type="ECO:0000256" key="13">
    <source>
        <dbReference type="ARBA" id="ARBA00047880"/>
    </source>
</evidence>
<evidence type="ECO:0000256" key="15">
    <source>
        <dbReference type="PIRNR" id="PIRNR004491"/>
    </source>
</evidence>
<reference evidence="18" key="1">
    <citation type="journal article" date="2009" name="Environ. Microbiol.">
        <title>Contribution of mobile genetic elements to Desulfovibrio vulgaris genome plasticity.</title>
        <authorList>
            <person name="Walker C.B."/>
            <person name="Stolyar S."/>
            <person name="Chivian D."/>
            <person name="Pinel N."/>
            <person name="Gabster J.A."/>
            <person name="Dehal P.S."/>
            <person name="He Z."/>
            <person name="Yang Z.K."/>
            <person name="Yen H.C."/>
            <person name="Zhou J."/>
            <person name="Wall J.D."/>
            <person name="Hazen T.C."/>
            <person name="Arkin A.P."/>
            <person name="Stahl D.A."/>
        </authorList>
    </citation>
    <scope>NUCLEOTIDE SEQUENCE [LARGE SCALE GENOMIC DNA]</scope>
    <source>
        <strain evidence="18">DP4</strain>
    </source>
</reference>
<dbReference type="PANTHER" id="PTHR22749:SF6">
    <property type="entry name" value="RIBOFLAVIN KINASE"/>
    <property type="match status" value="1"/>
</dbReference>
<evidence type="ECO:0000256" key="9">
    <source>
        <dbReference type="ARBA" id="ARBA00022777"/>
    </source>
</evidence>
<dbReference type="CDD" id="cd02064">
    <property type="entry name" value="FAD_synthetase_N"/>
    <property type="match status" value="1"/>
</dbReference>
<dbReference type="GO" id="GO:0009398">
    <property type="term" value="P:FMN biosynthetic process"/>
    <property type="evidence" value="ECO:0007669"/>
    <property type="project" value="UniProtKB-UniRule"/>
</dbReference>
<evidence type="ECO:0000256" key="4">
    <source>
        <dbReference type="ARBA" id="ARBA00022630"/>
    </source>
</evidence>
<keyword evidence="7 15" id="KW-0548">Nucleotidyltransferase</keyword>
<proteinExistence type="inferred from homology"/>